<accession>A0A0W8I677</accession>
<reference evidence="4 5" key="1">
    <citation type="submission" date="2015-12" db="EMBL/GenBank/DDBJ databases">
        <title>Serinicoccus chungangenesis strain CD08_5 genome sequencing and assembly.</title>
        <authorList>
            <person name="Chander A.M."/>
            <person name="Kaur G."/>
            <person name="Nair G.R."/>
            <person name="Dhawan D.K."/>
            <person name="Kochhar R.K."/>
            <person name="Mayilraj S."/>
            <person name="Bhadada S.K."/>
        </authorList>
    </citation>
    <scope>NUCLEOTIDE SEQUENCE [LARGE SCALE GENOMIC DNA]</scope>
    <source>
        <strain evidence="4 5">CD08_5</strain>
    </source>
</reference>
<evidence type="ECO:0000256" key="1">
    <source>
        <dbReference type="ARBA" id="ARBA00022676"/>
    </source>
</evidence>
<dbReference type="GO" id="GO:0016757">
    <property type="term" value="F:glycosyltransferase activity"/>
    <property type="evidence" value="ECO:0007669"/>
    <property type="project" value="UniProtKB-KW"/>
</dbReference>
<dbReference type="Gene3D" id="3.40.50.2000">
    <property type="entry name" value="Glycogen Phosphorylase B"/>
    <property type="match status" value="2"/>
</dbReference>
<evidence type="ECO:0000313" key="5">
    <source>
        <dbReference type="Proteomes" id="UP000054837"/>
    </source>
</evidence>
<comment type="caution">
    <text evidence="4">The sequence shown here is derived from an EMBL/GenBank/DDBJ whole genome shotgun (WGS) entry which is preliminary data.</text>
</comment>
<keyword evidence="5" id="KW-1185">Reference proteome</keyword>
<protein>
    <recommendedName>
        <fullName evidence="3">Glycosyltransferase subfamily 4-like N-terminal domain-containing protein</fullName>
    </recommendedName>
</protein>
<keyword evidence="1" id="KW-0328">Glycosyltransferase</keyword>
<keyword evidence="2" id="KW-0808">Transferase</keyword>
<gene>
    <name evidence="4" type="ORF">AVL62_00260</name>
</gene>
<dbReference type="Pfam" id="PF13439">
    <property type="entry name" value="Glyco_transf_4"/>
    <property type="match status" value="1"/>
</dbReference>
<sequence>MEGLRVLVLAFSPLAGDARVLKQVRHLVAAGAEVVTCGYGPAPDGVRAHVEVPPGTTNELDGRLITAHAYRAAYWAQAATRWVRRRIEPGSADVVVANDTDTLPLAHALRPRLGVHADLHEFWPLWREEYPGWKARIGPYQEWICRTQLPRARSVTTVSDRIAQEYTRRFGVPVEVVTNATPYAVLAPGPVGAPLRLVHTGAGLRSRAIHVMVEGVRVAARAGADVTLDLYLTLNDPPYLAELRRSAEESGGVVRVHDPVPYADLMPTLNGYDVGIFVLPPVNFNYANALPNKVFDFVQARLGVIVGPTPDMAELVREHRLGVVAEGFDTAAVRAAVLAAVGSDVAAWKQASHAAAAELSDARQSRRWVDAVGRWAVDGG</sequence>
<dbReference type="AlphaFoldDB" id="A0A0W8I677"/>
<dbReference type="EMBL" id="LQBL01000028">
    <property type="protein sequence ID" value="KUG53762.1"/>
    <property type="molecule type" value="Genomic_DNA"/>
</dbReference>
<evidence type="ECO:0000256" key="2">
    <source>
        <dbReference type="ARBA" id="ARBA00022679"/>
    </source>
</evidence>
<dbReference type="SUPFAM" id="SSF53756">
    <property type="entry name" value="UDP-Glycosyltransferase/glycogen phosphorylase"/>
    <property type="match status" value="1"/>
</dbReference>
<organism evidence="4 5">
    <name type="scientific">Serinicoccus chungangensis</name>
    <dbReference type="NCBI Taxonomy" id="767452"/>
    <lineage>
        <taxon>Bacteria</taxon>
        <taxon>Bacillati</taxon>
        <taxon>Actinomycetota</taxon>
        <taxon>Actinomycetes</taxon>
        <taxon>Micrococcales</taxon>
        <taxon>Ornithinimicrobiaceae</taxon>
        <taxon>Serinicoccus</taxon>
    </lineage>
</organism>
<proteinExistence type="predicted"/>
<dbReference type="STRING" id="767452.AVL62_00260"/>
<name>A0A0W8I677_9MICO</name>
<evidence type="ECO:0000259" key="3">
    <source>
        <dbReference type="Pfam" id="PF13439"/>
    </source>
</evidence>
<dbReference type="Proteomes" id="UP000054837">
    <property type="component" value="Unassembled WGS sequence"/>
</dbReference>
<feature type="domain" description="Glycosyltransferase subfamily 4-like N-terminal" evidence="3">
    <location>
        <begin position="20"/>
        <end position="179"/>
    </location>
</feature>
<evidence type="ECO:0000313" key="4">
    <source>
        <dbReference type="EMBL" id="KUG53762.1"/>
    </source>
</evidence>
<dbReference type="InterPro" id="IPR028098">
    <property type="entry name" value="Glyco_trans_4-like_N"/>
</dbReference>